<feature type="region of interest" description="Disordered" evidence="1">
    <location>
        <begin position="226"/>
        <end position="660"/>
    </location>
</feature>
<feature type="compositionally biased region" description="Basic and acidic residues" evidence="1">
    <location>
        <begin position="678"/>
        <end position="691"/>
    </location>
</feature>
<protein>
    <submittedName>
        <fullName evidence="2">Uncharacterized protein</fullName>
    </submittedName>
</protein>
<feature type="compositionally biased region" description="Polar residues" evidence="1">
    <location>
        <begin position="328"/>
        <end position="340"/>
    </location>
</feature>
<evidence type="ECO:0000256" key="1">
    <source>
        <dbReference type="SAM" id="MobiDB-lite"/>
    </source>
</evidence>
<organism evidence="2 3">
    <name type="scientific">Rhizoctonia solani</name>
    <dbReference type="NCBI Taxonomy" id="456999"/>
    <lineage>
        <taxon>Eukaryota</taxon>
        <taxon>Fungi</taxon>
        <taxon>Dikarya</taxon>
        <taxon>Basidiomycota</taxon>
        <taxon>Agaricomycotina</taxon>
        <taxon>Agaricomycetes</taxon>
        <taxon>Cantharellales</taxon>
        <taxon>Ceratobasidiaceae</taxon>
        <taxon>Rhizoctonia</taxon>
    </lineage>
</organism>
<dbReference type="EMBL" id="CAJMWQ010000911">
    <property type="protein sequence ID" value="CAE6397112.1"/>
    <property type="molecule type" value="Genomic_DNA"/>
</dbReference>
<feature type="compositionally biased region" description="Polar residues" evidence="1">
    <location>
        <begin position="735"/>
        <end position="744"/>
    </location>
</feature>
<feature type="region of interest" description="Disordered" evidence="1">
    <location>
        <begin position="907"/>
        <end position="1240"/>
    </location>
</feature>
<feature type="compositionally biased region" description="Low complexity" evidence="1">
    <location>
        <begin position="1111"/>
        <end position="1124"/>
    </location>
</feature>
<reference evidence="2" key="1">
    <citation type="submission" date="2021-01" db="EMBL/GenBank/DDBJ databases">
        <authorList>
            <person name="Kaushik A."/>
        </authorList>
    </citation>
    <scope>NUCLEOTIDE SEQUENCE</scope>
    <source>
        <strain evidence="2">AG1-1B</strain>
    </source>
</reference>
<feature type="non-terminal residue" evidence="2">
    <location>
        <position position="1"/>
    </location>
</feature>
<feature type="region of interest" description="Disordered" evidence="1">
    <location>
        <begin position="1252"/>
        <end position="1305"/>
    </location>
</feature>
<accession>A0A8H3A5A6</accession>
<feature type="compositionally biased region" description="Basic and acidic residues" evidence="1">
    <location>
        <begin position="1198"/>
        <end position="1209"/>
    </location>
</feature>
<feature type="compositionally biased region" description="Acidic residues" evidence="1">
    <location>
        <begin position="788"/>
        <end position="798"/>
    </location>
</feature>
<feature type="compositionally biased region" description="Polar residues" evidence="1">
    <location>
        <begin position="386"/>
        <end position="403"/>
    </location>
</feature>
<feature type="compositionally biased region" description="Polar residues" evidence="1">
    <location>
        <begin position="297"/>
        <end position="321"/>
    </location>
</feature>
<feature type="compositionally biased region" description="Low complexity" evidence="1">
    <location>
        <begin position="1132"/>
        <end position="1153"/>
    </location>
</feature>
<evidence type="ECO:0000313" key="2">
    <source>
        <dbReference type="EMBL" id="CAE6397112.1"/>
    </source>
</evidence>
<feature type="region of interest" description="Disordered" evidence="1">
    <location>
        <begin position="30"/>
        <end position="182"/>
    </location>
</feature>
<feature type="compositionally biased region" description="Polar residues" evidence="1">
    <location>
        <begin position="1182"/>
        <end position="1194"/>
    </location>
</feature>
<name>A0A8H3A5A6_9AGAM</name>
<feature type="compositionally biased region" description="Basic residues" evidence="1">
    <location>
        <begin position="61"/>
        <end position="76"/>
    </location>
</feature>
<dbReference type="Proteomes" id="UP000663826">
    <property type="component" value="Unassembled WGS sequence"/>
</dbReference>
<feature type="compositionally biased region" description="Basic residues" evidence="1">
    <location>
        <begin position="1075"/>
        <end position="1086"/>
    </location>
</feature>
<feature type="region of interest" description="Disordered" evidence="1">
    <location>
        <begin position="678"/>
        <end position="874"/>
    </location>
</feature>
<feature type="compositionally biased region" description="Low complexity" evidence="1">
    <location>
        <begin position="1218"/>
        <end position="1238"/>
    </location>
</feature>
<sequence length="1400" mass="152472">ETERRLEKALSVADKYITVFVHSRVNLAPPSSLCCSMSPRKKNTNQTSPSKQSTINNFFRSKPKHAATSTRPKRLARSSLAARPLRSNRSPDLEILDLTQDTSPAKELDSPPSAKKRKIEATSPDRSPIRGAPQTPFQPISGRSPSPTSYIYRKAMESEPGSSAQPGLVSPAPSQTGHSRDMLEFDPDETIESSQTQYIHLTFTPPFQRILDVDPGRVPAPVFTHASVRNDQKSHNQSSSRKTPAPTHTTEESLSTFFIPSSQGEVSEPSTPRKRNRTALDRPVANYTPSKPAASNAEDSNTFIRSGNVPKTQRPTTTTMPPSGYPTFANTPAKSATRANPFTPGFSSPRPIPTPLYSSDRMAGSEGDPSLEATELGTVESPPKPTHQSPAYSSESLPPSQSPIKGGQFDPNQSAAGMRGVFGMLGFGSEADHYERQNGSHQGPADEEMDAHIPPVYDLPLSSPPPQTPTRHESRESSPESYLVPVSGQKSKAKRRVGKTPIHNSPLIRAFEAAKKRGKTATPSAIRRPASRTSQTAPTPANDMDLDSSPVRDSLLSDKGSPLKASGSKADSRVTHTPNLVRRSQKVTQSIQSKGSQNTRQTRADTSTQRLKSVDREVVESSDTEEMEIDIRPSSVLPTSTRATAGARDSTEPTKPAIAATLRRDRFLTQCSEELKDQAHILDTPAREERLPSSVSPSPPRVSPSPVRSIRYSSPPIPENTQTQEEFETPWESLRPSQSVSQVYERQLIEQAERERRSRTEQDTERQNAKVLVEESPEDGVGKIEDTEPREEEEESQDQEPARPVTISLEPHSPTNVPDEQPRSSLPHWFSTPKSRRIVEKQHYVVTPTKTTRRTPARATPSRKSMTPSSVLREDDPDEEYTYVEETFNPTESQQSFLNRILLGNGRRSLDGNGYGQVNRQPRLARAPRISPRAADPWLGGQNSVATDVVINNPAPTNTNNARNTRKGANTSRSGIIPNNAPKQNAAAAQSTQSQPQGRNRNRNRNRNQNNDQNEGSQARTDNAHLGLPNAQPTPSHGRRSGPNNQGGRRQNPPNRDASSNLTTDPVTGEVISKRAAKRRRAKAKKAAAVAREARVEQAKSRQQFGAQTRAVPPSASTSRAPPSGVTPATVPIAPRLPGRAPAPPASSTSRDPVTPNTQPHLGIRPVVTTNTSINHGAVPSTPRSPATHNSFATNLPRIDRPGSWRDPLDQTPRTGQSTVSTTGVNNSSPSRPSASPSFTRQAHVVPSVLLGSRNLPSSSLNPHRGGTATTSSTIATPSTSNRTATTRVWVDPGDSDNDSDEVPPLIQPVTRSVRVPAAPSVGSTTLTCPDPLCRQNLEYADVIRATKGSRACQDRLSPTIATKRYSYEEHWKQNPTLYGARTPAATGDRFMKVERVHPS</sequence>
<gene>
    <name evidence="2" type="ORF">RDB_LOCUS28988</name>
</gene>
<comment type="caution">
    <text evidence="2">The sequence shown here is derived from an EMBL/GenBank/DDBJ whole genome shotgun (WGS) entry which is preliminary data.</text>
</comment>
<feature type="compositionally biased region" description="Polar residues" evidence="1">
    <location>
        <begin position="586"/>
        <end position="611"/>
    </location>
</feature>
<feature type="compositionally biased region" description="Polar residues" evidence="1">
    <location>
        <begin position="135"/>
        <end position="149"/>
    </location>
</feature>
<feature type="compositionally biased region" description="Polar residues" evidence="1">
    <location>
        <begin position="1042"/>
        <end position="1066"/>
    </location>
</feature>
<feature type="compositionally biased region" description="Low complexity" evidence="1">
    <location>
        <begin position="1268"/>
        <end position="1281"/>
    </location>
</feature>
<feature type="compositionally biased region" description="Polar residues" evidence="1">
    <location>
        <begin position="235"/>
        <end position="270"/>
    </location>
</feature>
<feature type="compositionally biased region" description="Low complexity" evidence="1">
    <location>
        <begin position="952"/>
        <end position="963"/>
    </location>
</feature>
<feature type="compositionally biased region" description="Basic and acidic residues" evidence="1">
    <location>
        <begin position="747"/>
        <end position="768"/>
    </location>
</feature>
<proteinExistence type="predicted"/>
<feature type="compositionally biased region" description="Low complexity" evidence="1">
    <location>
        <begin position="978"/>
        <end position="999"/>
    </location>
</feature>
<evidence type="ECO:0000313" key="3">
    <source>
        <dbReference type="Proteomes" id="UP000663826"/>
    </source>
</evidence>
<feature type="compositionally biased region" description="Low complexity" evidence="1">
    <location>
        <begin position="704"/>
        <end position="714"/>
    </location>
</feature>
<feature type="compositionally biased region" description="Polar residues" evidence="1">
    <location>
        <begin position="44"/>
        <end position="59"/>
    </location>
</feature>